<dbReference type="Proteomes" id="UP000198372">
    <property type="component" value="Unassembled WGS sequence"/>
</dbReference>
<dbReference type="SUPFAM" id="SSF57850">
    <property type="entry name" value="RING/U-box"/>
    <property type="match status" value="1"/>
</dbReference>
<feature type="domain" description="RING-type" evidence="2">
    <location>
        <begin position="74"/>
        <end position="115"/>
    </location>
</feature>
<dbReference type="Pfam" id="PF13920">
    <property type="entry name" value="zf-C3HC4_3"/>
    <property type="match status" value="1"/>
</dbReference>
<proteinExistence type="predicted"/>
<dbReference type="Gene3D" id="3.30.40.10">
    <property type="entry name" value="Zinc/RING finger domain, C3HC4 (zinc finger)"/>
    <property type="match status" value="1"/>
</dbReference>
<evidence type="ECO:0000313" key="4">
    <source>
        <dbReference type="Proteomes" id="UP000198372"/>
    </source>
</evidence>
<dbReference type="InterPro" id="IPR013083">
    <property type="entry name" value="Znf_RING/FYVE/PHD"/>
</dbReference>
<dbReference type="InterPro" id="IPR001841">
    <property type="entry name" value="Znf_RING"/>
</dbReference>
<evidence type="ECO:0000313" key="3">
    <source>
        <dbReference type="EMBL" id="SCV72170.1"/>
    </source>
</evidence>
<dbReference type="PROSITE" id="PS50089">
    <property type="entry name" value="ZF_RING_2"/>
    <property type="match status" value="1"/>
</dbReference>
<keyword evidence="1" id="KW-0862">Zinc</keyword>
<keyword evidence="1" id="KW-0479">Metal-binding</keyword>
<protein>
    <submittedName>
        <fullName evidence="3">BQ2448_4864 protein</fullName>
    </submittedName>
</protein>
<dbReference type="STRING" id="269621.A0A238FEB6"/>
<dbReference type="EMBL" id="FMSP01000008">
    <property type="protein sequence ID" value="SCV72170.1"/>
    <property type="molecule type" value="Genomic_DNA"/>
</dbReference>
<reference evidence="4" key="1">
    <citation type="submission" date="2016-09" db="EMBL/GenBank/DDBJ databases">
        <authorList>
            <person name="Jeantristanb JTB J.-T."/>
            <person name="Ricardo R."/>
        </authorList>
    </citation>
    <scope>NUCLEOTIDE SEQUENCE [LARGE SCALE GENOMIC DNA]</scope>
</reference>
<dbReference type="OrthoDB" id="9049620at2759"/>
<name>A0A238FEB6_9BASI</name>
<dbReference type="AlphaFoldDB" id="A0A238FEB6"/>
<evidence type="ECO:0000256" key="1">
    <source>
        <dbReference type="PROSITE-ProRule" id="PRU00175"/>
    </source>
</evidence>
<keyword evidence="1" id="KW-0863">Zinc-finger</keyword>
<sequence>MSQQHSRDLDSAAHSASLLWERVEVLQANYKDSTSQAQDRKEEELTWEQLCKESNLELATHTKAVRALNGPLSCVTCQELMVRPVTLACGHSGCFTCLQVWFDRGADSKTCPTCRGVVTFSEALSLKVNVVLEDVIRELKACGLDGF</sequence>
<dbReference type="SMART" id="SM00184">
    <property type="entry name" value="RING"/>
    <property type="match status" value="1"/>
</dbReference>
<organism evidence="3 4">
    <name type="scientific">Microbotryum intermedium</name>
    <dbReference type="NCBI Taxonomy" id="269621"/>
    <lineage>
        <taxon>Eukaryota</taxon>
        <taxon>Fungi</taxon>
        <taxon>Dikarya</taxon>
        <taxon>Basidiomycota</taxon>
        <taxon>Pucciniomycotina</taxon>
        <taxon>Microbotryomycetes</taxon>
        <taxon>Microbotryales</taxon>
        <taxon>Microbotryaceae</taxon>
        <taxon>Microbotryum</taxon>
    </lineage>
</organism>
<keyword evidence="4" id="KW-1185">Reference proteome</keyword>
<dbReference type="GO" id="GO:0008270">
    <property type="term" value="F:zinc ion binding"/>
    <property type="evidence" value="ECO:0007669"/>
    <property type="project" value="UniProtKB-KW"/>
</dbReference>
<accession>A0A238FEB6</accession>
<evidence type="ECO:0000259" key="2">
    <source>
        <dbReference type="PROSITE" id="PS50089"/>
    </source>
</evidence>
<gene>
    <name evidence="3" type="ORF">BQ2448_4864</name>
</gene>
<dbReference type="PANTHER" id="PTHR23327">
    <property type="entry name" value="RING FINGER PROTEIN 127"/>
    <property type="match status" value="1"/>
</dbReference>